<evidence type="ECO:0000259" key="8">
    <source>
        <dbReference type="PROSITE" id="PS51717"/>
    </source>
</evidence>
<evidence type="ECO:0000256" key="4">
    <source>
        <dbReference type="ARBA" id="ARBA00022490"/>
    </source>
</evidence>
<evidence type="ECO:0000256" key="7">
    <source>
        <dbReference type="ARBA" id="ARBA00023242"/>
    </source>
</evidence>
<dbReference type="EMBL" id="JAWDJR010000003">
    <property type="protein sequence ID" value="KAK9978715.1"/>
    <property type="molecule type" value="Genomic_DNA"/>
</dbReference>
<evidence type="ECO:0000256" key="6">
    <source>
        <dbReference type="ARBA" id="ARBA00023134"/>
    </source>
</evidence>
<dbReference type="GO" id="GO:0005737">
    <property type="term" value="C:cytoplasm"/>
    <property type="evidence" value="ECO:0007669"/>
    <property type="project" value="UniProtKB-SubCell"/>
</dbReference>
<dbReference type="SUPFAM" id="SSF52540">
    <property type="entry name" value="P-loop containing nucleoside triphosphate hydrolases"/>
    <property type="match status" value="1"/>
</dbReference>
<dbReference type="Pfam" id="PF25496">
    <property type="entry name" value="URGCP"/>
    <property type="match status" value="1"/>
</dbReference>
<dbReference type="Pfam" id="PF25683">
    <property type="entry name" value="URGCP_GTPase"/>
    <property type="match status" value="1"/>
</dbReference>
<sequence>MDVQMAVFHCADGFLKQLMVTKLSQCQYALPLLVPDSFTQQIEFPLWTFRQINKSWKIRNTNNETIIQIQPIYKAETPMVSFFRFGSVSSSKSQLMNSLINEKHNTFFHRNCPGSSRTRVLMDGVVEIAWFCPSGSYDDKFNDCVAFCNLHGDAGDHEKQLEILTEMSSVNVVLLQQLDRDDKSAAIIQNMYRNSKPLICLLTENESAVTEIKKRNYKIGLKDRNQSEVSEELRRAINDCLSESSSTFRLEDVSKHSNIRVDEEDDDDCRRGREAAQQMMSLLEKKDLTEIKESVLPHQGKLWHQWSQKNKELHRPRGEETEMDISRKQTEMKRIREQQHESDVSEFIKLFIKEMNSHAANQIFFIKWLRILLDEQTSADLSYLNHKYCEKWSTVLQLKYNDKSEQLKAEQIELERISEDLQAAAFGLEHIMREIGQIYESCSSVKKNKKDLQVHFSSLPSLAAKMMISGFPLELMDGDAAHVPVVWISAVLDELIQKLGDQRVFVLSVLGLQSSGKSTMLNAMFGLQFAVSTGRCTRGAFMQLVKVSDEMKTQMNFDYILVVDTEGLHAPELAGRSTRDHDNELATFVVGLANLTLINIFGENPFEMQDILQVIVQAFMRMKKVKLNPCVFVHQNVSEVTAGRKNMEGRRRLQEKLDEMTKLAAEDEVCDAECFSDVIRFDVQNDVKYFAQLWERNPPMAPPNPKYCENIQELKISIIFHASRSHGMMLIDLKHRIKDLWEALLNERFIFSSRNSLEFSAYRKLETKYNKWSWSLCGENK</sequence>
<comment type="subcellular location">
    <subcellularLocation>
        <location evidence="2">Cytoplasm</location>
    </subcellularLocation>
    <subcellularLocation>
        <location evidence="1">Nucleus</location>
    </subcellularLocation>
</comment>
<dbReference type="InterPro" id="IPR057365">
    <property type="entry name" value="URGCP"/>
</dbReference>
<accession>A0AAW2B1P5</accession>
<proteinExistence type="inferred from homology"/>
<dbReference type="InterPro" id="IPR030383">
    <property type="entry name" value="G_VLIG_dom"/>
</dbReference>
<dbReference type="PROSITE" id="PS51717">
    <property type="entry name" value="G_VLIG"/>
    <property type="match status" value="1"/>
</dbReference>
<evidence type="ECO:0000313" key="10">
    <source>
        <dbReference type="Proteomes" id="UP001479290"/>
    </source>
</evidence>
<keyword evidence="4" id="KW-0963">Cytoplasm</keyword>
<keyword evidence="5" id="KW-0547">Nucleotide-binding</keyword>
<evidence type="ECO:0000256" key="5">
    <source>
        <dbReference type="ARBA" id="ARBA00022741"/>
    </source>
</evidence>
<evidence type="ECO:0000256" key="1">
    <source>
        <dbReference type="ARBA" id="ARBA00004123"/>
    </source>
</evidence>
<keyword evidence="6" id="KW-0342">GTP-binding</keyword>
<comment type="caution">
    <text evidence="9">The sequence shown here is derived from an EMBL/GenBank/DDBJ whole genome shotgun (WGS) entry which is preliminary data.</text>
</comment>
<protein>
    <recommendedName>
        <fullName evidence="8">VLIG-type G domain-containing protein</fullName>
    </recommendedName>
</protein>
<evidence type="ECO:0000256" key="3">
    <source>
        <dbReference type="ARBA" id="ARBA00006828"/>
    </source>
</evidence>
<dbReference type="Gene3D" id="3.40.50.300">
    <property type="entry name" value="P-loop containing nucleotide triphosphate hydrolases"/>
    <property type="match status" value="1"/>
</dbReference>
<dbReference type="Proteomes" id="UP001479290">
    <property type="component" value="Unassembled WGS sequence"/>
</dbReference>
<evidence type="ECO:0000313" key="9">
    <source>
        <dbReference type="EMBL" id="KAK9978715.1"/>
    </source>
</evidence>
<dbReference type="AlphaFoldDB" id="A0AAW2B1P5"/>
<keyword evidence="7" id="KW-0539">Nucleus</keyword>
<keyword evidence="10" id="KW-1185">Reference proteome</keyword>
<dbReference type="GO" id="GO:0005525">
    <property type="term" value="F:GTP binding"/>
    <property type="evidence" value="ECO:0007669"/>
    <property type="project" value="UniProtKB-KW"/>
</dbReference>
<organism evidence="9 10">
    <name type="scientific">Culter alburnus</name>
    <name type="common">Topmouth culter</name>
    <dbReference type="NCBI Taxonomy" id="194366"/>
    <lineage>
        <taxon>Eukaryota</taxon>
        <taxon>Metazoa</taxon>
        <taxon>Chordata</taxon>
        <taxon>Craniata</taxon>
        <taxon>Vertebrata</taxon>
        <taxon>Euteleostomi</taxon>
        <taxon>Actinopterygii</taxon>
        <taxon>Neopterygii</taxon>
        <taxon>Teleostei</taxon>
        <taxon>Ostariophysi</taxon>
        <taxon>Cypriniformes</taxon>
        <taxon>Xenocyprididae</taxon>
        <taxon>Xenocypridinae</taxon>
        <taxon>Culter</taxon>
    </lineage>
</organism>
<dbReference type="PANTHER" id="PTHR22796:SF6">
    <property type="entry name" value="INTERFERON-INDUCED VERY LARGE GTPASE 1-RELATED"/>
    <property type="match status" value="1"/>
</dbReference>
<comment type="similarity">
    <text evidence="3">Belongs to the TRAFAC class dynamin-like GTPase superfamily. Very large inducible GTPase (VLIG) family.</text>
</comment>
<name>A0AAW2B1P5_CULAL</name>
<evidence type="ECO:0000256" key="2">
    <source>
        <dbReference type="ARBA" id="ARBA00004496"/>
    </source>
</evidence>
<dbReference type="GO" id="GO:0005634">
    <property type="term" value="C:nucleus"/>
    <property type="evidence" value="ECO:0007669"/>
    <property type="project" value="UniProtKB-SubCell"/>
</dbReference>
<dbReference type="PANTHER" id="PTHR22796">
    <property type="entry name" value="URG4-RELATED"/>
    <property type="match status" value="1"/>
</dbReference>
<dbReference type="InterPro" id="IPR027417">
    <property type="entry name" value="P-loop_NTPase"/>
</dbReference>
<feature type="domain" description="VLIG-type G" evidence="8">
    <location>
        <begin position="501"/>
        <end position="741"/>
    </location>
</feature>
<reference evidence="9 10" key="1">
    <citation type="submission" date="2024-05" db="EMBL/GenBank/DDBJ databases">
        <title>A high-quality chromosomal-level genome assembly of Topmouth culter (Culter alburnus).</title>
        <authorList>
            <person name="Zhao H."/>
        </authorList>
    </citation>
    <scope>NUCLEOTIDE SEQUENCE [LARGE SCALE GENOMIC DNA]</scope>
    <source>
        <strain evidence="9">CATC2023</strain>
        <tissue evidence="9">Muscle</tissue>
    </source>
</reference>
<gene>
    <name evidence="9" type="ORF">ABG768_020454</name>
</gene>